<comment type="caution">
    <text evidence="1">The sequence shown here is derived from an EMBL/GenBank/DDBJ whole genome shotgun (WGS) entry which is preliminary data.</text>
</comment>
<dbReference type="RefSeq" id="WP_204047752.1">
    <property type="nucleotide sequence ID" value="NZ_BOOF01000005.1"/>
</dbReference>
<dbReference type="EMBL" id="BOOF01000005">
    <property type="protein sequence ID" value="GIH60827.1"/>
    <property type="molecule type" value="Genomic_DNA"/>
</dbReference>
<dbReference type="Proteomes" id="UP000660454">
    <property type="component" value="Unassembled WGS sequence"/>
</dbReference>
<gene>
    <name evidence="1" type="ORF">Msi02_16440</name>
</gene>
<proteinExistence type="predicted"/>
<accession>A0ABQ4GHE4</accession>
<evidence type="ECO:0000313" key="1">
    <source>
        <dbReference type="EMBL" id="GIH60827.1"/>
    </source>
</evidence>
<reference evidence="1 2" key="1">
    <citation type="submission" date="2021-01" db="EMBL/GenBank/DDBJ databases">
        <title>Whole genome shotgun sequence of Microbispora siamensis NBRC 104113.</title>
        <authorList>
            <person name="Komaki H."/>
            <person name="Tamura T."/>
        </authorList>
    </citation>
    <scope>NUCLEOTIDE SEQUENCE [LARGE SCALE GENOMIC DNA]</scope>
    <source>
        <strain evidence="1 2">NBRC 104113</strain>
    </source>
</reference>
<sequence>MWLIRYSVPAGGVETAENVTEFSFTAPARGDVFEFDVTVSLCWSAAGRRWQGGPDTTERDHVQGRVRAETRAIARRHSPYHSENAEREVNDALGDLLRELPTHDRRVILRWTAQAEVRPCEELRALQRERARRLYEIDCEVAEAKRRAETAEEIRAAWERFLTGARRSELTRYAMRLAEHPQAKAEIIAEMLDKSEDTAAHFIQKLDKLVTLHQRGNLLELLLGSETALRSAMTALGLAVPPLDRDPLLPSGFGQP</sequence>
<keyword evidence="2" id="KW-1185">Reference proteome</keyword>
<protein>
    <submittedName>
        <fullName evidence="1">Uncharacterized protein</fullName>
    </submittedName>
</protein>
<name>A0ABQ4GHE4_9ACTN</name>
<organism evidence="1 2">
    <name type="scientific">Microbispora siamensis</name>
    <dbReference type="NCBI Taxonomy" id="564413"/>
    <lineage>
        <taxon>Bacteria</taxon>
        <taxon>Bacillati</taxon>
        <taxon>Actinomycetota</taxon>
        <taxon>Actinomycetes</taxon>
        <taxon>Streptosporangiales</taxon>
        <taxon>Streptosporangiaceae</taxon>
        <taxon>Microbispora</taxon>
    </lineage>
</organism>
<evidence type="ECO:0000313" key="2">
    <source>
        <dbReference type="Proteomes" id="UP000660454"/>
    </source>
</evidence>